<keyword evidence="1" id="KW-0812">Transmembrane</keyword>
<evidence type="ECO:0000313" key="2">
    <source>
        <dbReference type="EMBL" id="KAK7256502.1"/>
    </source>
</evidence>
<dbReference type="AlphaFoldDB" id="A0AAN9EFF5"/>
<dbReference type="EMBL" id="JAYWIO010000006">
    <property type="protein sequence ID" value="KAK7256502.1"/>
    <property type="molecule type" value="Genomic_DNA"/>
</dbReference>
<accession>A0AAN9EFF5</accession>
<protein>
    <submittedName>
        <fullName evidence="2">Uncharacterized protein</fullName>
    </submittedName>
</protein>
<reference evidence="2 3" key="1">
    <citation type="submission" date="2024-01" db="EMBL/GenBank/DDBJ databases">
        <title>The genomes of 5 underutilized Papilionoideae crops provide insights into root nodulation and disease resistanc.</title>
        <authorList>
            <person name="Yuan L."/>
        </authorList>
    </citation>
    <scope>NUCLEOTIDE SEQUENCE [LARGE SCALE GENOMIC DNA]</scope>
    <source>
        <strain evidence="2">ZHUSHIDOU_FW_LH</strain>
        <tissue evidence="2">Leaf</tissue>
    </source>
</reference>
<comment type="caution">
    <text evidence="2">The sequence shown here is derived from an EMBL/GenBank/DDBJ whole genome shotgun (WGS) entry which is preliminary data.</text>
</comment>
<evidence type="ECO:0000256" key="1">
    <source>
        <dbReference type="SAM" id="Phobius"/>
    </source>
</evidence>
<proteinExistence type="predicted"/>
<keyword evidence="1" id="KW-1133">Transmembrane helix</keyword>
<name>A0AAN9EFF5_CROPI</name>
<gene>
    <name evidence="2" type="ORF">RIF29_29953</name>
</gene>
<organism evidence="2 3">
    <name type="scientific">Crotalaria pallida</name>
    <name type="common">Smooth rattlebox</name>
    <name type="synonym">Crotalaria striata</name>
    <dbReference type="NCBI Taxonomy" id="3830"/>
    <lineage>
        <taxon>Eukaryota</taxon>
        <taxon>Viridiplantae</taxon>
        <taxon>Streptophyta</taxon>
        <taxon>Embryophyta</taxon>
        <taxon>Tracheophyta</taxon>
        <taxon>Spermatophyta</taxon>
        <taxon>Magnoliopsida</taxon>
        <taxon>eudicotyledons</taxon>
        <taxon>Gunneridae</taxon>
        <taxon>Pentapetalae</taxon>
        <taxon>rosids</taxon>
        <taxon>fabids</taxon>
        <taxon>Fabales</taxon>
        <taxon>Fabaceae</taxon>
        <taxon>Papilionoideae</taxon>
        <taxon>50 kb inversion clade</taxon>
        <taxon>genistoids sensu lato</taxon>
        <taxon>core genistoids</taxon>
        <taxon>Crotalarieae</taxon>
        <taxon>Crotalaria</taxon>
    </lineage>
</organism>
<keyword evidence="1" id="KW-0472">Membrane</keyword>
<feature type="transmembrane region" description="Helical" evidence="1">
    <location>
        <begin position="54"/>
        <end position="72"/>
    </location>
</feature>
<sequence length="97" mass="10779">MGFMQVATFFATQMLPILIAHDLLLVATLRSQIAIFFALHDFEKDRSDISGDEGLGGMAVGIMVVGGWWQWWSVAMVIEACKTNWVVEVEEVKFGLG</sequence>
<evidence type="ECO:0000313" key="3">
    <source>
        <dbReference type="Proteomes" id="UP001372338"/>
    </source>
</evidence>
<keyword evidence="3" id="KW-1185">Reference proteome</keyword>
<dbReference type="Proteomes" id="UP001372338">
    <property type="component" value="Unassembled WGS sequence"/>
</dbReference>
<feature type="transmembrane region" description="Helical" evidence="1">
    <location>
        <begin position="23"/>
        <end position="42"/>
    </location>
</feature>